<name>A0A9P6EQW6_9AGAR</name>
<organism evidence="1 2">
    <name type="scientific">Crepidotus variabilis</name>
    <dbReference type="NCBI Taxonomy" id="179855"/>
    <lineage>
        <taxon>Eukaryota</taxon>
        <taxon>Fungi</taxon>
        <taxon>Dikarya</taxon>
        <taxon>Basidiomycota</taxon>
        <taxon>Agaricomycotina</taxon>
        <taxon>Agaricomycetes</taxon>
        <taxon>Agaricomycetidae</taxon>
        <taxon>Agaricales</taxon>
        <taxon>Agaricineae</taxon>
        <taxon>Crepidotaceae</taxon>
        <taxon>Crepidotus</taxon>
    </lineage>
</organism>
<gene>
    <name evidence="1" type="ORF">CPB83DRAFT_846152</name>
</gene>
<sequence>MRKLGPTHSGTLNALIYPSAMRLVILAWPFPRALQVSPHYGSRAAQTRVQFTASFPDKIRSVAPHIKILFV</sequence>
<evidence type="ECO:0000313" key="2">
    <source>
        <dbReference type="Proteomes" id="UP000807306"/>
    </source>
</evidence>
<keyword evidence="2" id="KW-1185">Reference proteome</keyword>
<dbReference type="AlphaFoldDB" id="A0A9P6EQW6"/>
<reference evidence="1" key="1">
    <citation type="submission" date="2020-11" db="EMBL/GenBank/DDBJ databases">
        <authorList>
            <consortium name="DOE Joint Genome Institute"/>
            <person name="Ahrendt S."/>
            <person name="Riley R."/>
            <person name="Andreopoulos W."/>
            <person name="Labutti K."/>
            <person name="Pangilinan J."/>
            <person name="Ruiz-Duenas F.J."/>
            <person name="Barrasa J.M."/>
            <person name="Sanchez-Garcia M."/>
            <person name="Camarero S."/>
            <person name="Miyauchi S."/>
            <person name="Serrano A."/>
            <person name="Linde D."/>
            <person name="Babiker R."/>
            <person name="Drula E."/>
            <person name="Ayuso-Fernandez I."/>
            <person name="Pacheco R."/>
            <person name="Padilla G."/>
            <person name="Ferreira P."/>
            <person name="Barriuso J."/>
            <person name="Kellner H."/>
            <person name="Castanera R."/>
            <person name="Alfaro M."/>
            <person name="Ramirez L."/>
            <person name="Pisabarro A.G."/>
            <person name="Kuo A."/>
            <person name="Tritt A."/>
            <person name="Lipzen A."/>
            <person name="He G."/>
            <person name="Yan M."/>
            <person name="Ng V."/>
            <person name="Cullen D."/>
            <person name="Martin F."/>
            <person name="Rosso M.-N."/>
            <person name="Henrissat B."/>
            <person name="Hibbett D."/>
            <person name="Martinez A.T."/>
            <person name="Grigoriev I.V."/>
        </authorList>
    </citation>
    <scope>NUCLEOTIDE SEQUENCE</scope>
    <source>
        <strain evidence="1">CBS 506.95</strain>
    </source>
</reference>
<evidence type="ECO:0000313" key="1">
    <source>
        <dbReference type="EMBL" id="KAF9533263.1"/>
    </source>
</evidence>
<comment type="caution">
    <text evidence="1">The sequence shown here is derived from an EMBL/GenBank/DDBJ whole genome shotgun (WGS) entry which is preliminary data.</text>
</comment>
<dbReference type="EMBL" id="MU157829">
    <property type="protein sequence ID" value="KAF9533263.1"/>
    <property type="molecule type" value="Genomic_DNA"/>
</dbReference>
<dbReference type="Proteomes" id="UP000807306">
    <property type="component" value="Unassembled WGS sequence"/>
</dbReference>
<proteinExistence type="predicted"/>
<protein>
    <submittedName>
        <fullName evidence="1">Uncharacterized protein</fullName>
    </submittedName>
</protein>
<accession>A0A9P6EQW6</accession>